<dbReference type="InterPro" id="IPR007016">
    <property type="entry name" value="O-antigen_ligase-rel_domated"/>
</dbReference>
<feature type="transmembrane region" description="Helical" evidence="5">
    <location>
        <begin position="373"/>
        <end position="391"/>
    </location>
</feature>
<protein>
    <submittedName>
        <fullName evidence="7">O-antigen ligase family protein</fullName>
    </submittedName>
</protein>
<evidence type="ECO:0000256" key="1">
    <source>
        <dbReference type="ARBA" id="ARBA00004141"/>
    </source>
</evidence>
<feature type="transmembrane region" description="Helical" evidence="5">
    <location>
        <begin position="345"/>
        <end position="366"/>
    </location>
</feature>
<feature type="transmembrane region" description="Helical" evidence="5">
    <location>
        <begin position="113"/>
        <end position="129"/>
    </location>
</feature>
<proteinExistence type="predicted"/>
<dbReference type="EMBL" id="JADOBI010000001">
    <property type="protein sequence ID" value="MBF7978228.1"/>
    <property type="molecule type" value="Genomic_DNA"/>
</dbReference>
<evidence type="ECO:0000256" key="4">
    <source>
        <dbReference type="ARBA" id="ARBA00023136"/>
    </source>
</evidence>
<name>A0ABS0E207_9GAMM</name>
<feature type="transmembrane region" description="Helical" evidence="5">
    <location>
        <begin position="67"/>
        <end position="87"/>
    </location>
</feature>
<comment type="caution">
    <text evidence="7">The sequence shown here is derived from an EMBL/GenBank/DDBJ whole genome shotgun (WGS) entry which is preliminary data.</text>
</comment>
<keyword evidence="3 5" id="KW-1133">Transmembrane helix</keyword>
<keyword evidence="4 5" id="KW-0472">Membrane</keyword>
<feature type="transmembrane region" description="Helical" evidence="5">
    <location>
        <begin position="12"/>
        <end position="32"/>
    </location>
</feature>
<dbReference type="InterPro" id="IPR051533">
    <property type="entry name" value="WaaL-like"/>
</dbReference>
<reference evidence="7 8" key="1">
    <citation type="submission" date="2020-11" db="EMBL/GenBank/DDBJ databases">
        <title>Taxonomic investigation of Rahnella strains.</title>
        <authorList>
            <person name="Lee S.D."/>
        </authorList>
    </citation>
    <scope>NUCLEOTIDE SEQUENCE [LARGE SCALE GENOMIC DNA]</scope>
    <source>
        <strain evidence="7 8">SAP-17</strain>
    </source>
</reference>
<dbReference type="Proteomes" id="UP000636811">
    <property type="component" value="Unassembled WGS sequence"/>
</dbReference>
<feature type="transmembrane region" description="Helical" evidence="5">
    <location>
        <begin position="243"/>
        <end position="261"/>
    </location>
</feature>
<accession>A0ABS0E207</accession>
<feature type="transmembrane region" description="Helical" evidence="5">
    <location>
        <begin position="38"/>
        <end position="55"/>
    </location>
</feature>
<keyword evidence="2 5" id="KW-0812">Transmembrane</keyword>
<dbReference type="RefSeq" id="WP_195812603.1">
    <property type="nucleotide sequence ID" value="NZ_JADOBI010000001.1"/>
</dbReference>
<feature type="transmembrane region" description="Helical" evidence="5">
    <location>
        <begin position="136"/>
        <end position="158"/>
    </location>
</feature>
<evidence type="ECO:0000256" key="5">
    <source>
        <dbReference type="SAM" id="Phobius"/>
    </source>
</evidence>
<feature type="domain" description="O-antigen ligase-related" evidence="6">
    <location>
        <begin position="203"/>
        <end position="354"/>
    </location>
</feature>
<dbReference type="Pfam" id="PF04932">
    <property type="entry name" value="Wzy_C"/>
    <property type="match status" value="1"/>
</dbReference>
<dbReference type="GO" id="GO:0016874">
    <property type="term" value="F:ligase activity"/>
    <property type="evidence" value="ECO:0007669"/>
    <property type="project" value="UniProtKB-KW"/>
</dbReference>
<organism evidence="7 8">
    <name type="scientific">Rahnella laticis</name>
    <dbReference type="NCBI Taxonomy" id="2787622"/>
    <lineage>
        <taxon>Bacteria</taxon>
        <taxon>Pseudomonadati</taxon>
        <taxon>Pseudomonadota</taxon>
        <taxon>Gammaproteobacteria</taxon>
        <taxon>Enterobacterales</taxon>
        <taxon>Yersiniaceae</taxon>
        <taxon>Rahnella</taxon>
    </lineage>
</organism>
<dbReference type="PANTHER" id="PTHR37422:SF17">
    <property type="entry name" value="O-ANTIGEN LIGASE"/>
    <property type="match status" value="1"/>
</dbReference>
<sequence length="416" mass="46506">MLNHNETRILKIIVNTTVIGLCISLALSMFVTGLPQKIFYVLSYVSFFTVLYAFFKKHFACKSERFYLGIFLSLVFLAVVRFTWAMIFKHDGVTPSPASAGIINNYLLGSKRILLGAFILLCFSVYGFLVTKRTILLSKIIITIGLMITLGVGLHEHLTLNERIKLTTDAASISSYMVIFIYCAHLGLSRLEHNASSKILDLIAFVVTFAILYLCGTRITVLALIFLKITFMLIEYKINLIRNWRVTGLIILAIAVIMGVTGKRWAQGINDIQEYDVQSSTSLGARMAIWESGNFFLHSHLGFSSPDERTEIARKFIKTNHPENIEGYTNVQYNMHNEFLEVTTLQGLLGTLSLLLIYGVIIVGGIRKCDIKGVMIPFIVLFITGLTDSVILNSQTATLFVIALAICSLKPFKAVK</sequence>
<keyword evidence="8" id="KW-1185">Reference proteome</keyword>
<evidence type="ECO:0000256" key="3">
    <source>
        <dbReference type="ARBA" id="ARBA00022989"/>
    </source>
</evidence>
<comment type="subcellular location">
    <subcellularLocation>
        <location evidence="1">Membrane</location>
        <topology evidence="1">Multi-pass membrane protein</topology>
    </subcellularLocation>
</comment>
<evidence type="ECO:0000313" key="7">
    <source>
        <dbReference type="EMBL" id="MBF7978228.1"/>
    </source>
</evidence>
<evidence type="ECO:0000256" key="2">
    <source>
        <dbReference type="ARBA" id="ARBA00022692"/>
    </source>
</evidence>
<evidence type="ECO:0000313" key="8">
    <source>
        <dbReference type="Proteomes" id="UP000636811"/>
    </source>
</evidence>
<dbReference type="PANTHER" id="PTHR37422">
    <property type="entry name" value="TEICHURONIC ACID BIOSYNTHESIS PROTEIN TUAE"/>
    <property type="match status" value="1"/>
</dbReference>
<evidence type="ECO:0000259" key="6">
    <source>
        <dbReference type="Pfam" id="PF04932"/>
    </source>
</evidence>
<keyword evidence="7" id="KW-0436">Ligase</keyword>
<gene>
    <name evidence="7" type="ORF">IV433_02260</name>
</gene>